<gene>
    <name evidence="3" type="ORF">CUNI_LOCUS21489</name>
</gene>
<evidence type="ECO:0000259" key="2">
    <source>
        <dbReference type="PROSITE" id="PS50041"/>
    </source>
</evidence>
<name>A0A8S4ACZ6_9EUPU</name>
<dbReference type="EMBL" id="CAJHNH020008472">
    <property type="protein sequence ID" value="CAG5135931.1"/>
    <property type="molecule type" value="Genomic_DNA"/>
</dbReference>
<dbReference type="InterPro" id="IPR016186">
    <property type="entry name" value="C-type_lectin-like/link_sf"/>
</dbReference>
<keyword evidence="4" id="KW-1185">Reference proteome</keyword>
<dbReference type="PROSITE" id="PS50041">
    <property type="entry name" value="C_TYPE_LECTIN_2"/>
    <property type="match status" value="1"/>
</dbReference>
<feature type="signal peptide" evidence="1">
    <location>
        <begin position="1"/>
        <end position="20"/>
    </location>
</feature>
<organism evidence="3 4">
    <name type="scientific">Candidula unifasciata</name>
    <dbReference type="NCBI Taxonomy" id="100452"/>
    <lineage>
        <taxon>Eukaryota</taxon>
        <taxon>Metazoa</taxon>
        <taxon>Spiralia</taxon>
        <taxon>Lophotrochozoa</taxon>
        <taxon>Mollusca</taxon>
        <taxon>Gastropoda</taxon>
        <taxon>Heterobranchia</taxon>
        <taxon>Euthyneura</taxon>
        <taxon>Panpulmonata</taxon>
        <taxon>Eupulmonata</taxon>
        <taxon>Stylommatophora</taxon>
        <taxon>Helicina</taxon>
        <taxon>Helicoidea</taxon>
        <taxon>Geomitridae</taxon>
        <taxon>Candidula</taxon>
    </lineage>
</organism>
<dbReference type="CDD" id="cd00037">
    <property type="entry name" value="CLECT"/>
    <property type="match status" value="1"/>
</dbReference>
<dbReference type="AlphaFoldDB" id="A0A8S4ACZ6"/>
<dbReference type="SMART" id="SM00034">
    <property type="entry name" value="CLECT"/>
    <property type="match status" value="1"/>
</dbReference>
<reference evidence="3" key="1">
    <citation type="submission" date="2021-04" db="EMBL/GenBank/DDBJ databases">
        <authorList>
            <consortium name="Molecular Ecology Group"/>
        </authorList>
    </citation>
    <scope>NUCLEOTIDE SEQUENCE</scope>
</reference>
<sequence length="228" mass="25901">MLFLLFIAELQLRTFRPANSSYYTARAIGMPQQVASLLDCARVCNNEYSDCFSITFSIKSGACTPLIAYHPKSSPVTPSEDVFYHTGRCNTTGGFQLYMIESVIQCLYISTDVTNFTSARAVCQAKDSRLFQIKSRDKLNLMRQLVESVTRMSTWIGLSDLLREGRYVWEDGEPAEKVSFPIPWNVGQPDNLWNNEDCVEIGYTTKQFVNDINCSMLLKFICEKDILS</sequence>
<keyword evidence="1" id="KW-0732">Signal</keyword>
<dbReference type="Gene3D" id="3.10.100.10">
    <property type="entry name" value="Mannose-Binding Protein A, subunit A"/>
    <property type="match status" value="1"/>
</dbReference>
<evidence type="ECO:0000256" key="1">
    <source>
        <dbReference type="SAM" id="SignalP"/>
    </source>
</evidence>
<feature type="chain" id="PRO_5035877251" description="C-type lectin domain-containing protein" evidence="1">
    <location>
        <begin position="21"/>
        <end position="228"/>
    </location>
</feature>
<feature type="domain" description="C-type lectin" evidence="2">
    <location>
        <begin position="106"/>
        <end position="223"/>
    </location>
</feature>
<dbReference type="InterPro" id="IPR016187">
    <property type="entry name" value="CTDL_fold"/>
</dbReference>
<dbReference type="Pfam" id="PF00059">
    <property type="entry name" value="Lectin_C"/>
    <property type="match status" value="1"/>
</dbReference>
<dbReference type="OrthoDB" id="6068836at2759"/>
<dbReference type="SUPFAM" id="SSF56436">
    <property type="entry name" value="C-type lectin-like"/>
    <property type="match status" value="1"/>
</dbReference>
<dbReference type="InterPro" id="IPR001304">
    <property type="entry name" value="C-type_lectin-like"/>
</dbReference>
<evidence type="ECO:0000313" key="3">
    <source>
        <dbReference type="EMBL" id="CAG5135931.1"/>
    </source>
</evidence>
<dbReference type="PANTHER" id="PTHR22803">
    <property type="entry name" value="MANNOSE, PHOSPHOLIPASE, LECTIN RECEPTOR RELATED"/>
    <property type="match status" value="1"/>
</dbReference>
<dbReference type="Proteomes" id="UP000678393">
    <property type="component" value="Unassembled WGS sequence"/>
</dbReference>
<protein>
    <recommendedName>
        <fullName evidence="2">C-type lectin domain-containing protein</fullName>
    </recommendedName>
</protein>
<evidence type="ECO:0000313" key="4">
    <source>
        <dbReference type="Proteomes" id="UP000678393"/>
    </source>
</evidence>
<dbReference type="InterPro" id="IPR050111">
    <property type="entry name" value="C-type_lectin/snaclec_domain"/>
</dbReference>
<accession>A0A8S4ACZ6</accession>
<proteinExistence type="predicted"/>
<comment type="caution">
    <text evidence="3">The sequence shown here is derived from an EMBL/GenBank/DDBJ whole genome shotgun (WGS) entry which is preliminary data.</text>
</comment>